<accession>A0ABC9CLK2</accession>
<dbReference type="InterPro" id="IPR004252">
    <property type="entry name" value="Probable_transposase_24"/>
</dbReference>
<evidence type="ECO:0000256" key="1">
    <source>
        <dbReference type="SAM" id="Coils"/>
    </source>
</evidence>
<feature type="domain" description="PB1-like" evidence="4">
    <location>
        <begin position="17"/>
        <end position="80"/>
    </location>
</feature>
<organism evidence="5 6">
    <name type="scientific">Urochloa decumbens</name>
    <dbReference type="NCBI Taxonomy" id="240449"/>
    <lineage>
        <taxon>Eukaryota</taxon>
        <taxon>Viridiplantae</taxon>
        <taxon>Streptophyta</taxon>
        <taxon>Embryophyta</taxon>
        <taxon>Tracheophyta</taxon>
        <taxon>Spermatophyta</taxon>
        <taxon>Magnoliopsida</taxon>
        <taxon>Liliopsida</taxon>
        <taxon>Poales</taxon>
        <taxon>Poaceae</taxon>
        <taxon>PACMAD clade</taxon>
        <taxon>Panicoideae</taxon>
        <taxon>Panicodae</taxon>
        <taxon>Paniceae</taxon>
        <taxon>Melinidinae</taxon>
        <taxon>Urochloa</taxon>
    </lineage>
</organism>
<name>A0ABC9CLK2_9POAL</name>
<dbReference type="Pfam" id="PF03017">
    <property type="entry name" value="Transposase_23"/>
    <property type="match status" value="1"/>
</dbReference>
<reference evidence="5 6" key="2">
    <citation type="submission" date="2024-10" db="EMBL/GenBank/DDBJ databases">
        <authorList>
            <person name="Ryan C."/>
        </authorList>
    </citation>
    <scope>NUCLEOTIDE SEQUENCE [LARGE SCALE GENOMIC DNA]</scope>
</reference>
<dbReference type="Pfam" id="PF26130">
    <property type="entry name" value="PB1-like"/>
    <property type="match status" value="1"/>
</dbReference>
<reference evidence="6" key="1">
    <citation type="submission" date="2024-06" db="EMBL/GenBank/DDBJ databases">
        <authorList>
            <person name="Ryan C."/>
        </authorList>
    </citation>
    <scope>NUCLEOTIDE SEQUENCE [LARGE SCALE GENOMIC DNA]</scope>
</reference>
<evidence type="ECO:0000313" key="6">
    <source>
        <dbReference type="Proteomes" id="UP001497457"/>
    </source>
</evidence>
<evidence type="ECO:0000256" key="2">
    <source>
        <dbReference type="SAM" id="MobiDB-lite"/>
    </source>
</evidence>
<dbReference type="Pfam" id="PF03004">
    <property type="entry name" value="Transposase_24"/>
    <property type="match status" value="1"/>
</dbReference>
<dbReference type="Proteomes" id="UP001497457">
    <property type="component" value="Chromosome 3rd"/>
</dbReference>
<dbReference type="InterPro" id="IPR058594">
    <property type="entry name" value="PB1-like_dom_pln"/>
</dbReference>
<sequence length="526" mass="60119">MVEDIWTIHLECEWAAPGQKHVTREMDKDEICFLNLIEFVEEYGYTSIDYLYYKRTDGLVPIQLDNDVTEMLKEHDIEKEVSLFMTKRRVATMVPSKPNKAPAKSAPKNTKGQKGTKKKSHLNIIQTEAHYANDIEQQQDDDIQGTPETMLQLIQTKFLYPRSCEKWILKSIGRDWRKYKSTLKKKLFNRKKKRSSLYRLCPDDVDQDQWNNIIKYWKSRDGKARSEKNKTAREMRKSTHSAGAKSYARWFEDLRQADPAKRQPHRAEVYLATHRNRVQGTNDAAVQLENLIVKQPELAQSSDGRVAWEGDALHQVLGEEKPGSVHGMGLLPIPNQVYGRTTRHFKDINLTTVEGSSSDLEAHMLEEIRQLKEHARNQDKIIDELKNKQRHEENEEPAMVIKNQQGVLQETAAMTQQNVTRDNAANLKGSKYMQPSIKVSSTVVLKSSNHRNKAIVAYATFLSSSPKANVGGVEIGKQFYKVRINHPTVQDEPLVRPIPGCKTIGDAHAKGLPIAWPSICVEMING</sequence>
<proteinExistence type="predicted"/>
<dbReference type="InterPro" id="IPR004264">
    <property type="entry name" value="Transposase_23"/>
</dbReference>
<evidence type="ECO:0000313" key="5">
    <source>
        <dbReference type="EMBL" id="CAL5022218.1"/>
    </source>
</evidence>
<evidence type="ECO:0008006" key="7">
    <source>
        <dbReference type="Google" id="ProtNLM"/>
    </source>
</evidence>
<feature type="compositionally biased region" description="Low complexity" evidence="2">
    <location>
        <begin position="95"/>
        <end position="113"/>
    </location>
</feature>
<gene>
    <name evidence="5" type="ORF">URODEC1_LOCUS76386</name>
</gene>
<feature type="region of interest" description="Disordered" evidence="2">
    <location>
        <begin position="94"/>
        <end position="119"/>
    </location>
</feature>
<dbReference type="PANTHER" id="PTHR33144:SF53">
    <property type="entry name" value="TRANSPOSASE TNP1_EN_SPM-LIKE DOMAIN-CONTAINING PROTEIN"/>
    <property type="match status" value="1"/>
</dbReference>
<keyword evidence="1" id="KW-0175">Coiled coil</keyword>
<feature type="coiled-coil region" evidence="1">
    <location>
        <begin position="368"/>
        <end position="395"/>
    </location>
</feature>
<keyword evidence="6" id="KW-1185">Reference proteome</keyword>
<dbReference type="PANTHER" id="PTHR33144">
    <property type="entry name" value="OS10G0409366 PROTEIN-RELATED"/>
    <property type="match status" value="1"/>
</dbReference>
<protein>
    <recommendedName>
        <fullName evidence="7">Transposase Tnp1/En/Spm-like domain-containing protein</fullName>
    </recommendedName>
</protein>
<evidence type="ECO:0000259" key="3">
    <source>
        <dbReference type="Pfam" id="PF03017"/>
    </source>
</evidence>
<evidence type="ECO:0000259" key="4">
    <source>
        <dbReference type="Pfam" id="PF26130"/>
    </source>
</evidence>
<dbReference type="EMBL" id="OZ075113">
    <property type="protein sequence ID" value="CAL5022218.1"/>
    <property type="molecule type" value="Genomic_DNA"/>
</dbReference>
<dbReference type="AlphaFoldDB" id="A0ABC9CLK2"/>
<feature type="domain" description="Transposase Tnp1/En/Spm-like" evidence="3">
    <location>
        <begin position="443"/>
        <end position="507"/>
    </location>
</feature>